<keyword evidence="4" id="KW-0201">Cytochrome c-type biogenesis</keyword>
<feature type="transmembrane region" description="Helical" evidence="7">
    <location>
        <begin position="186"/>
        <end position="207"/>
    </location>
</feature>
<evidence type="ECO:0000256" key="3">
    <source>
        <dbReference type="ARBA" id="ARBA00022692"/>
    </source>
</evidence>
<dbReference type="InterPro" id="IPR045062">
    <property type="entry name" value="Cyt_c_biogenesis_CcsA/CcmC"/>
</dbReference>
<dbReference type="PANTHER" id="PTHR30071">
    <property type="entry name" value="HEME EXPORTER PROTEIN C"/>
    <property type="match status" value="1"/>
</dbReference>
<evidence type="ECO:0000313" key="9">
    <source>
        <dbReference type="EMBL" id="CAB4913266.1"/>
    </source>
</evidence>
<reference evidence="9" key="1">
    <citation type="submission" date="2020-05" db="EMBL/GenBank/DDBJ databases">
        <authorList>
            <person name="Chiriac C."/>
            <person name="Salcher M."/>
            <person name="Ghai R."/>
            <person name="Kavagutti S V."/>
        </authorList>
    </citation>
    <scope>NUCLEOTIDE SEQUENCE</scope>
</reference>
<feature type="transmembrane region" description="Helical" evidence="7">
    <location>
        <begin position="114"/>
        <end position="135"/>
    </location>
</feature>
<keyword evidence="6 7" id="KW-0472">Membrane</keyword>
<sequence>MPYARRILPLTAVTIAIVLAWIVVSAAVVPTDATEGVRQKLTYLHPAFAIITLIAFVAGAFFAWQHLKHDRPIDDLRSYVAIHQAQNFCLIALITGGIWGRAAWGVWWDWGEPVLVTFLIIFLLYATYQPMRFAIEDPERQARTASVFAVSAGIFAPVCFGVVRLTTNLLHPQPLDDPASNLPGTAGLAFGLSVLALGALFVTLWHLEIVHKSTRIRVRQLQRKVEGEDAVPVVARASSPVTL</sequence>
<dbReference type="PRINTS" id="PR01386">
    <property type="entry name" value="CCMCBIOGNSIS"/>
</dbReference>
<evidence type="ECO:0000256" key="1">
    <source>
        <dbReference type="ARBA" id="ARBA00004141"/>
    </source>
</evidence>
<dbReference type="GO" id="GO:0020037">
    <property type="term" value="F:heme binding"/>
    <property type="evidence" value="ECO:0007669"/>
    <property type="project" value="InterPro"/>
</dbReference>
<dbReference type="Pfam" id="PF01578">
    <property type="entry name" value="Cytochrom_C_asm"/>
    <property type="match status" value="1"/>
</dbReference>
<protein>
    <submittedName>
        <fullName evidence="9">Unannotated protein</fullName>
    </submittedName>
</protein>
<comment type="similarity">
    <text evidence="2">Belongs to the CcmC/CycZ/HelC family.</text>
</comment>
<dbReference type="PANTHER" id="PTHR30071:SF1">
    <property type="entry name" value="CYTOCHROME B_B6 PROTEIN-RELATED"/>
    <property type="match status" value="1"/>
</dbReference>
<feature type="transmembrane region" description="Helical" evidence="7">
    <location>
        <begin position="147"/>
        <end position="166"/>
    </location>
</feature>
<dbReference type="GO" id="GO:0017004">
    <property type="term" value="P:cytochrome complex assembly"/>
    <property type="evidence" value="ECO:0007669"/>
    <property type="project" value="UniProtKB-KW"/>
</dbReference>
<dbReference type="InterPro" id="IPR002541">
    <property type="entry name" value="Cyt_c_assembly"/>
</dbReference>
<accession>A0A6J7H2S7</accession>
<gene>
    <name evidence="9" type="ORF">UFOPK3564_01396</name>
</gene>
<dbReference type="EMBL" id="CAFBMK010000068">
    <property type="protein sequence ID" value="CAB4913266.1"/>
    <property type="molecule type" value="Genomic_DNA"/>
</dbReference>
<dbReference type="AlphaFoldDB" id="A0A6J7H2S7"/>
<feature type="domain" description="Cytochrome c assembly protein" evidence="8">
    <location>
        <begin position="12"/>
        <end position="171"/>
    </location>
</feature>
<dbReference type="GO" id="GO:0015232">
    <property type="term" value="F:heme transmembrane transporter activity"/>
    <property type="evidence" value="ECO:0007669"/>
    <property type="project" value="InterPro"/>
</dbReference>
<evidence type="ECO:0000256" key="4">
    <source>
        <dbReference type="ARBA" id="ARBA00022748"/>
    </source>
</evidence>
<evidence type="ECO:0000259" key="8">
    <source>
        <dbReference type="Pfam" id="PF01578"/>
    </source>
</evidence>
<dbReference type="InterPro" id="IPR003557">
    <property type="entry name" value="Cyt_c_biogenesis_CcmC"/>
</dbReference>
<feature type="transmembrane region" description="Helical" evidence="7">
    <location>
        <begin position="7"/>
        <end position="28"/>
    </location>
</feature>
<comment type="subcellular location">
    <subcellularLocation>
        <location evidence="1">Membrane</location>
        <topology evidence="1">Multi-pass membrane protein</topology>
    </subcellularLocation>
</comment>
<evidence type="ECO:0000256" key="2">
    <source>
        <dbReference type="ARBA" id="ARBA00005840"/>
    </source>
</evidence>
<evidence type="ECO:0000256" key="5">
    <source>
        <dbReference type="ARBA" id="ARBA00022989"/>
    </source>
</evidence>
<evidence type="ECO:0000256" key="7">
    <source>
        <dbReference type="SAM" id="Phobius"/>
    </source>
</evidence>
<proteinExistence type="inferred from homology"/>
<feature type="transmembrane region" description="Helical" evidence="7">
    <location>
        <begin position="88"/>
        <end position="108"/>
    </location>
</feature>
<keyword evidence="3 7" id="KW-0812">Transmembrane</keyword>
<keyword evidence="5 7" id="KW-1133">Transmembrane helix</keyword>
<organism evidence="9">
    <name type="scientific">freshwater metagenome</name>
    <dbReference type="NCBI Taxonomy" id="449393"/>
    <lineage>
        <taxon>unclassified sequences</taxon>
        <taxon>metagenomes</taxon>
        <taxon>ecological metagenomes</taxon>
    </lineage>
</organism>
<evidence type="ECO:0000256" key="6">
    <source>
        <dbReference type="ARBA" id="ARBA00023136"/>
    </source>
</evidence>
<feature type="transmembrane region" description="Helical" evidence="7">
    <location>
        <begin position="48"/>
        <end position="67"/>
    </location>
</feature>
<name>A0A6J7H2S7_9ZZZZ</name>
<dbReference type="GO" id="GO:0005886">
    <property type="term" value="C:plasma membrane"/>
    <property type="evidence" value="ECO:0007669"/>
    <property type="project" value="TreeGrafter"/>
</dbReference>